<dbReference type="HOGENOM" id="CLU_1617451_0_0_9"/>
<evidence type="ECO:0000313" key="1">
    <source>
        <dbReference type="EMBL" id="EFY05541.1"/>
    </source>
</evidence>
<gene>
    <name evidence="1" type="ORF">HMPREF9443_00403</name>
</gene>
<sequence>MSGIGPCLIFLFLAPIIFVALIAFDSAKKMKPEQDNSSICDNTRATELPSSSPIAKTDAYAVSALKKDRYNPNNKETRTLEFNRILSENNNESKRVAKKQKDYSLVNDAYYKAYNEVESMMTDYNAAKEITNNRADLATFEDGYHFDNYAEDFKQDTDSDNENY</sequence>
<proteinExistence type="predicted"/>
<evidence type="ECO:0000313" key="2">
    <source>
        <dbReference type="Proteomes" id="UP000004923"/>
    </source>
</evidence>
<dbReference type="RefSeq" id="WP_009144794.1">
    <property type="nucleotide sequence ID" value="NZ_GL830857.1"/>
</dbReference>
<organism evidence="1 2">
    <name type="scientific">Phascolarctobacterium succinatutens YIT 12067</name>
    <dbReference type="NCBI Taxonomy" id="626939"/>
    <lineage>
        <taxon>Bacteria</taxon>
        <taxon>Bacillati</taxon>
        <taxon>Bacillota</taxon>
        <taxon>Negativicutes</taxon>
        <taxon>Acidaminococcales</taxon>
        <taxon>Acidaminococcaceae</taxon>
        <taxon>Phascolarctobacterium</taxon>
    </lineage>
</organism>
<accession>E8LC37</accession>
<dbReference type="EMBL" id="AEVN01000015">
    <property type="protein sequence ID" value="EFY05541.1"/>
    <property type="molecule type" value="Genomic_DNA"/>
</dbReference>
<comment type="caution">
    <text evidence="1">The sequence shown here is derived from an EMBL/GenBank/DDBJ whole genome shotgun (WGS) entry which is preliminary data.</text>
</comment>
<reference evidence="1 2" key="1">
    <citation type="submission" date="2011-01" db="EMBL/GenBank/DDBJ databases">
        <authorList>
            <person name="Weinstock G."/>
            <person name="Sodergren E."/>
            <person name="Clifton S."/>
            <person name="Fulton L."/>
            <person name="Fulton B."/>
            <person name="Courtney L."/>
            <person name="Fronick C."/>
            <person name="Harrison M."/>
            <person name="Strong C."/>
            <person name="Farmer C."/>
            <person name="Delahaunty K."/>
            <person name="Markovic C."/>
            <person name="Hall O."/>
            <person name="Minx P."/>
            <person name="Tomlinson C."/>
            <person name="Mitreva M."/>
            <person name="Hou S."/>
            <person name="Chen J."/>
            <person name="Wollam A."/>
            <person name="Pepin K.H."/>
            <person name="Johnson M."/>
            <person name="Bhonagiri V."/>
            <person name="Zhang X."/>
            <person name="Suruliraj S."/>
            <person name="Warren W."/>
            <person name="Chinwalla A."/>
            <person name="Mardis E.R."/>
            <person name="Wilson R.K."/>
        </authorList>
    </citation>
    <scope>NUCLEOTIDE SEQUENCE [LARGE SCALE GENOMIC DNA]</scope>
    <source>
        <strain evidence="1 2">YIT 12067</strain>
    </source>
</reference>
<dbReference type="AlphaFoldDB" id="E8LC37"/>
<keyword evidence="2" id="KW-1185">Reference proteome</keyword>
<name>E8LC37_9FIRM</name>
<dbReference type="Proteomes" id="UP000004923">
    <property type="component" value="Unassembled WGS sequence"/>
</dbReference>
<protein>
    <submittedName>
        <fullName evidence="1">Uncharacterized protein</fullName>
    </submittedName>
</protein>